<evidence type="ECO:0000313" key="2">
    <source>
        <dbReference type="Proteomes" id="UP000198618"/>
    </source>
</evidence>
<protein>
    <submittedName>
        <fullName evidence="1">Uncharacterized protein</fullName>
    </submittedName>
</protein>
<dbReference type="EMBL" id="FOHE01000006">
    <property type="protein sequence ID" value="SET18322.1"/>
    <property type="molecule type" value="Genomic_DNA"/>
</dbReference>
<dbReference type="STRING" id="930131.SAMN05216389_106207"/>
<sequence length="193" mass="22030">MKKKILISLLISVCIIAWFWTEGYGLKSNNVTGNSMEQAISEYTSKVGNVDRQAEILEDVKLNTDTFLVFTQDESRESVYASLVREKWNGKWMVLDMSGNIPLEKHSGETNPYLWATITSDDISGYWGVIYDKDVEKIVLETESEEEAKIAEISNFPPIWYKVYSDSSFQLEGIEELKAIDSQGNEIPWSPHD</sequence>
<accession>A0A1I0CFP4</accession>
<dbReference type="OrthoDB" id="9834445at2"/>
<keyword evidence="2" id="KW-1185">Reference proteome</keyword>
<proteinExistence type="predicted"/>
<reference evidence="1 2" key="1">
    <citation type="submission" date="2016-10" db="EMBL/GenBank/DDBJ databases">
        <authorList>
            <person name="de Groot N.N."/>
        </authorList>
    </citation>
    <scope>NUCLEOTIDE SEQUENCE [LARGE SCALE GENOMIC DNA]</scope>
    <source>
        <strain evidence="1 2">IBRC-M 10780</strain>
    </source>
</reference>
<dbReference type="Proteomes" id="UP000198618">
    <property type="component" value="Unassembled WGS sequence"/>
</dbReference>
<gene>
    <name evidence="1" type="ORF">SAMN05216389_106207</name>
</gene>
<dbReference type="AlphaFoldDB" id="A0A1I0CFP4"/>
<dbReference type="RefSeq" id="WP_090868921.1">
    <property type="nucleotide sequence ID" value="NZ_FOHE01000006.1"/>
</dbReference>
<evidence type="ECO:0000313" key="1">
    <source>
        <dbReference type="EMBL" id="SET18322.1"/>
    </source>
</evidence>
<organism evidence="1 2">
    <name type="scientific">Oceanobacillus limi</name>
    <dbReference type="NCBI Taxonomy" id="930131"/>
    <lineage>
        <taxon>Bacteria</taxon>
        <taxon>Bacillati</taxon>
        <taxon>Bacillota</taxon>
        <taxon>Bacilli</taxon>
        <taxon>Bacillales</taxon>
        <taxon>Bacillaceae</taxon>
        <taxon>Oceanobacillus</taxon>
    </lineage>
</organism>
<name>A0A1I0CFP4_9BACI</name>